<dbReference type="Pfam" id="PF04230">
    <property type="entry name" value="PS_pyruv_trans"/>
    <property type="match status" value="1"/>
</dbReference>
<dbReference type="InterPro" id="IPR007345">
    <property type="entry name" value="Polysacch_pyruvyl_Trfase"/>
</dbReference>
<dbReference type="EMBL" id="AQHR01000054">
    <property type="protein sequence ID" value="EON77502.1"/>
    <property type="molecule type" value="Genomic_DNA"/>
</dbReference>
<sequence>MNIQIDGTNSLNKGAELMFFAVLHQIKKFDPQASVFFNSNQLNDSGIKLDSELDVRSNWFNRFNRVPVGLLKRLGLPYAFLTSKNARRNIDLVLDAAGFQFSDQWNYSKKSLDILENYYCGLKDNGTRIVFLPQAFGPFATTNGIRSVSIVNKYVDLIYAREKISYDFLIGAGCDPKKVRVRSDFTLLLDGVFPNRFEHLKGKVCLIPNRKMITHVSNGQNVYLRFMQTLAYELQKRNLEFYILNHEGEGDYEICKALSNSLPGNIEVVNKLGALEVKGLIGSSNMVISSRYHGVASALNQGVPALATSWNHKYEMIFDDFGMKDCVLNIEERSCLGQVIDDFLSRRNLINSILTVKKAELASQTERMWQEIWKFSSDKNSN</sequence>
<gene>
    <name evidence="2" type="ORF">ADIS_2032</name>
</gene>
<dbReference type="Proteomes" id="UP000013909">
    <property type="component" value="Unassembled WGS sequence"/>
</dbReference>
<dbReference type="RefSeq" id="WP_010854170.1">
    <property type="nucleotide sequence ID" value="NZ_AQHR01000054.1"/>
</dbReference>
<evidence type="ECO:0000313" key="3">
    <source>
        <dbReference type="Proteomes" id="UP000013909"/>
    </source>
</evidence>
<feature type="domain" description="Polysaccharide pyruvyl transferase" evidence="1">
    <location>
        <begin position="12"/>
        <end position="312"/>
    </location>
</feature>
<name>R7ZTU5_9BACT</name>
<organism evidence="2 3">
    <name type="scientific">Lunatimonas lonarensis</name>
    <dbReference type="NCBI Taxonomy" id="1232681"/>
    <lineage>
        <taxon>Bacteria</taxon>
        <taxon>Pseudomonadati</taxon>
        <taxon>Bacteroidota</taxon>
        <taxon>Cytophagia</taxon>
        <taxon>Cytophagales</taxon>
        <taxon>Cyclobacteriaceae</taxon>
    </lineage>
</organism>
<evidence type="ECO:0000259" key="1">
    <source>
        <dbReference type="Pfam" id="PF04230"/>
    </source>
</evidence>
<dbReference type="STRING" id="1232681.ADIS_2032"/>
<reference evidence="2 3" key="1">
    <citation type="submission" date="2013-02" db="EMBL/GenBank/DDBJ databases">
        <title>A novel strain isolated from Lonar lake, Maharashtra, India.</title>
        <authorList>
            <person name="Singh A."/>
        </authorList>
    </citation>
    <scope>NUCLEOTIDE SEQUENCE [LARGE SCALE GENOMIC DNA]</scope>
    <source>
        <strain evidence="2 3">AK24</strain>
    </source>
</reference>
<dbReference type="PANTHER" id="PTHR36836">
    <property type="entry name" value="COLANIC ACID BIOSYNTHESIS PROTEIN WCAK"/>
    <property type="match status" value="1"/>
</dbReference>
<keyword evidence="3" id="KW-1185">Reference proteome</keyword>
<dbReference type="OrthoDB" id="6058856at2"/>
<proteinExistence type="predicted"/>
<dbReference type="AlphaFoldDB" id="R7ZTU5"/>
<protein>
    <recommendedName>
        <fullName evidence="1">Polysaccharide pyruvyl transferase domain-containing protein</fullName>
    </recommendedName>
</protein>
<dbReference type="PANTHER" id="PTHR36836:SF1">
    <property type="entry name" value="COLANIC ACID BIOSYNTHESIS PROTEIN WCAK"/>
    <property type="match status" value="1"/>
</dbReference>
<comment type="caution">
    <text evidence="2">The sequence shown here is derived from an EMBL/GenBank/DDBJ whole genome shotgun (WGS) entry which is preliminary data.</text>
</comment>
<evidence type="ECO:0000313" key="2">
    <source>
        <dbReference type="EMBL" id="EON77502.1"/>
    </source>
</evidence>
<accession>R7ZTU5</accession>